<dbReference type="SMART" id="SM00862">
    <property type="entry name" value="Trans_reg_C"/>
    <property type="match status" value="1"/>
</dbReference>
<sequence length="930" mass="101469">MGPLEVWTGGERVRLSGAGQQRVLAALLLSAGHVVPLSRLVDAVWPQDPPPTAEKRVRNLVSELRRLLGDGGSDGPVAAGAGYRLDVGEDALDAAVFDRRVRRARRHAAEGEPAEAVTEFRAALNLWRGPVLAGLECPALQPQVTSWEERRTAALEEDIDLELDLGRHHSVISELTEQVAAHPLRERLAGQLMLALHRAGRRAEALRVFHDTRGTLAEELGLDPGEQLQRLHQRILASDPGLAAPPPDRRKRVHQLPHDLADFTGRTAELNRLVSALPDEGEEATAVVINSIDGMAGIGKTALAVHVAHRLAGRFPDVQLFIDLHTHTAGEQLGTTSAALDTLLRAVGVPGEQIPDKLHQRAGLWRAELADLKALIVLDNATSAEEVRPLLPGNPGSLVLITSRRRLTDLEAACTLSLEVLPPADAVALFTRIADDARAVTEPRSVQEVVRLCGHLPLAVRIAAARLRTRPTWTLAHLIERLADQQRRLGELATGDRSVAAAFSLSYRHLTPVQQRLFRLLSLHRGTDFDAYTAAAVADITVQEAESLLEDLLDIHLLQQHTVGRYRFHDLLHTYAAQLVLEEDTEADRRAALGRVLDHYLASLQGVYRLERNGCTLVDAMVATRSAGIAFSDLAEGQTWVSNELDGILGAIRMAAADPGAPIAVAADLLLALDPMGDVAFLWPRLNGPAAEVADAARARGESRAEARARYMLGGGLWQIDRLDEGEEQIRRGIRAAQDGGDEAIPERLLNVSALLASARQNYEEALEIFQEGLAACRRSGNWWSELEILNNIAALHIIVGGRPQEALAWVTRGLELVDRVGGQPYAWLYLMINRGRARVALGRPAEAVEDFHAALKASRARAFPFQEALALQELMQATRQLGQLEQALGHAEASLAIWRQLGQEAKQTEIREVQEEIHAELNGSHPLTT</sequence>
<reference evidence="8" key="1">
    <citation type="submission" date="2020-07" db="EMBL/GenBank/DDBJ databases">
        <authorList>
            <person name="Tarantini F.S."/>
            <person name="Hong K.W."/>
            <person name="Chan K.G."/>
        </authorList>
    </citation>
    <scope>NUCLEOTIDE SEQUENCE</scope>
    <source>
        <strain evidence="8">32-07</strain>
    </source>
</reference>
<dbReference type="EMBL" id="CP059572">
    <property type="protein sequence ID" value="QXJ21115.1"/>
    <property type="molecule type" value="Genomic_DNA"/>
</dbReference>
<dbReference type="Gene3D" id="1.25.40.10">
    <property type="entry name" value="Tetratricopeptide repeat domain"/>
    <property type="match status" value="2"/>
</dbReference>
<keyword evidence="6" id="KW-0175">Coiled coil</keyword>
<dbReference type="Pfam" id="PF03704">
    <property type="entry name" value="BTAD"/>
    <property type="match status" value="1"/>
</dbReference>
<dbReference type="PANTHER" id="PTHR35807">
    <property type="entry name" value="TRANSCRIPTIONAL REGULATOR REDD-RELATED"/>
    <property type="match status" value="1"/>
</dbReference>
<comment type="similarity">
    <text evidence="1">Belongs to the AfsR/DnrI/RedD regulatory family.</text>
</comment>
<evidence type="ECO:0000256" key="4">
    <source>
        <dbReference type="ARBA" id="ARBA00023163"/>
    </source>
</evidence>
<evidence type="ECO:0000313" key="9">
    <source>
        <dbReference type="Proteomes" id="UP001049518"/>
    </source>
</evidence>
<keyword evidence="2" id="KW-0805">Transcription regulation</keyword>
<dbReference type="SUPFAM" id="SSF46894">
    <property type="entry name" value="C-terminal effector domain of the bipartite response regulators"/>
    <property type="match status" value="1"/>
</dbReference>
<dbReference type="PROSITE" id="PS51755">
    <property type="entry name" value="OMPR_PHOB"/>
    <property type="match status" value="1"/>
</dbReference>
<keyword evidence="9" id="KW-1185">Reference proteome</keyword>
<keyword evidence="4" id="KW-0804">Transcription</keyword>
<organism evidence="8 9">
    <name type="scientific">Actinomadura graeca</name>
    <dbReference type="NCBI Taxonomy" id="2750812"/>
    <lineage>
        <taxon>Bacteria</taxon>
        <taxon>Bacillati</taxon>
        <taxon>Actinomycetota</taxon>
        <taxon>Actinomycetes</taxon>
        <taxon>Streptosporangiales</taxon>
        <taxon>Thermomonosporaceae</taxon>
        <taxon>Actinomadura</taxon>
    </lineage>
</organism>
<dbReference type="Proteomes" id="UP001049518">
    <property type="component" value="Chromosome"/>
</dbReference>
<feature type="coiled-coil region" evidence="6">
    <location>
        <begin position="868"/>
        <end position="895"/>
    </location>
</feature>
<dbReference type="SUPFAM" id="SSF52540">
    <property type="entry name" value="P-loop containing nucleoside triphosphate hydrolases"/>
    <property type="match status" value="1"/>
</dbReference>
<dbReference type="InterPro" id="IPR019734">
    <property type="entry name" value="TPR_rpt"/>
</dbReference>
<protein>
    <submittedName>
        <fullName evidence="8">Winged helix-turn-helix domain-containing protein</fullName>
    </submittedName>
</protein>
<dbReference type="InterPro" id="IPR036388">
    <property type="entry name" value="WH-like_DNA-bd_sf"/>
</dbReference>
<evidence type="ECO:0000256" key="6">
    <source>
        <dbReference type="SAM" id="Coils"/>
    </source>
</evidence>
<feature type="DNA-binding region" description="OmpR/PhoB-type" evidence="5">
    <location>
        <begin position="1"/>
        <end position="87"/>
    </location>
</feature>
<dbReference type="InterPro" id="IPR001867">
    <property type="entry name" value="OmpR/PhoB-type_DNA-bd"/>
</dbReference>
<feature type="domain" description="OmpR/PhoB-type" evidence="7">
    <location>
        <begin position="1"/>
        <end position="87"/>
    </location>
</feature>
<dbReference type="PRINTS" id="PR00364">
    <property type="entry name" value="DISEASERSIST"/>
</dbReference>
<dbReference type="SMART" id="SM00028">
    <property type="entry name" value="TPR"/>
    <property type="match status" value="4"/>
</dbReference>
<evidence type="ECO:0000256" key="3">
    <source>
        <dbReference type="ARBA" id="ARBA00023125"/>
    </source>
</evidence>
<dbReference type="InterPro" id="IPR027417">
    <property type="entry name" value="P-loop_NTPase"/>
</dbReference>
<dbReference type="InterPro" id="IPR005158">
    <property type="entry name" value="BTAD"/>
</dbReference>
<dbReference type="SMART" id="SM01043">
    <property type="entry name" value="BTAD"/>
    <property type="match status" value="1"/>
</dbReference>
<evidence type="ECO:0000256" key="1">
    <source>
        <dbReference type="ARBA" id="ARBA00005820"/>
    </source>
</evidence>
<dbReference type="CDD" id="cd15831">
    <property type="entry name" value="BTAD"/>
    <property type="match status" value="1"/>
</dbReference>
<proteinExistence type="inferred from homology"/>
<gene>
    <name evidence="8" type="ORF">AGRA3207_001938</name>
</gene>
<evidence type="ECO:0000259" key="7">
    <source>
        <dbReference type="PROSITE" id="PS51755"/>
    </source>
</evidence>
<evidence type="ECO:0000256" key="5">
    <source>
        <dbReference type="PROSITE-ProRule" id="PRU01091"/>
    </source>
</evidence>
<evidence type="ECO:0000313" key="8">
    <source>
        <dbReference type="EMBL" id="QXJ21115.1"/>
    </source>
</evidence>
<accession>A0ABX8QQQ0</accession>
<dbReference type="PANTHER" id="PTHR35807:SF1">
    <property type="entry name" value="TRANSCRIPTIONAL REGULATOR REDD"/>
    <property type="match status" value="1"/>
</dbReference>
<evidence type="ECO:0000256" key="2">
    <source>
        <dbReference type="ARBA" id="ARBA00023015"/>
    </source>
</evidence>
<dbReference type="Pfam" id="PF00486">
    <property type="entry name" value="Trans_reg_C"/>
    <property type="match status" value="1"/>
</dbReference>
<dbReference type="RefSeq" id="WP_231334248.1">
    <property type="nucleotide sequence ID" value="NZ_CP059572.1"/>
</dbReference>
<keyword evidence="3 5" id="KW-0238">DNA-binding</keyword>
<dbReference type="InterPro" id="IPR016032">
    <property type="entry name" value="Sig_transdc_resp-reg_C-effctor"/>
</dbReference>
<dbReference type="InterPro" id="IPR051677">
    <property type="entry name" value="AfsR-DnrI-RedD_regulator"/>
</dbReference>
<name>A0ABX8QQQ0_9ACTN</name>
<dbReference type="Gene3D" id="1.10.10.10">
    <property type="entry name" value="Winged helix-like DNA-binding domain superfamily/Winged helix DNA-binding domain"/>
    <property type="match status" value="2"/>
</dbReference>
<dbReference type="SUPFAM" id="SSF48452">
    <property type="entry name" value="TPR-like"/>
    <property type="match status" value="2"/>
</dbReference>
<dbReference type="InterPro" id="IPR011990">
    <property type="entry name" value="TPR-like_helical_dom_sf"/>
</dbReference>